<dbReference type="Pfam" id="PF16679">
    <property type="entry name" value="CDT1_C"/>
    <property type="match status" value="1"/>
</dbReference>
<feature type="region of interest" description="Disordered" evidence="3">
    <location>
        <begin position="87"/>
        <end position="133"/>
    </location>
</feature>
<gene>
    <name evidence="5" type="ORF">BDV29DRAFT_178395</name>
</gene>
<dbReference type="Pfam" id="PF26121">
    <property type="entry name" value="HTH_CDT1"/>
    <property type="match status" value="1"/>
</dbReference>
<dbReference type="AlphaFoldDB" id="A0A5N5WTL3"/>
<evidence type="ECO:0000256" key="2">
    <source>
        <dbReference type="ARBA" id="ARBA00023306"/>
    </source>
</evidence>
<accession>A0A5N5WTL3</accession>
<evidence type="ECO:0000313" key="6">
    <source>
        <dbReference type="Proteomes" id="UP000326565"/>
    </source>
</evidence>
<evidence type="ECO:0000256" key="1">
    <source>
        <dbReference type="ARBA" id="ARBA00008356"/>
    </source>
</evidence>
<dbReference type="InterPro" id="IPR032054">
    <property type="entry name" value="Cdt1_C"/>
</dbReference>
<dbReference type="Proteomes" id="UP000326565">
    <property type="component" value="Unassembled WGS sequence"/>
</dbReference>
<feature type="domain" description="DNA replication factor Cdt1 C-terminal" evidence="4">
    <location>
        <begin position="328"/>
        <end position="435"/>
    </location>
</feature>
<evidence type="ECO:0000259" key="4">
    <source>
        <dbReference type="Pfam" id="PF16679"/>
    </source>
</evidence>
<dbReference type="InterPro" id="IPR038090">
    <property type="entry name" value="Cdt1_C_WH_dom_sf"/>
</dbReference>
<feature type="region of interest" description="Disordered" evidence="3">
    <location>
        <begin position="1"/>
        <end position="70"/>
    </location>
</feature>
<keyword evidence="2" id="KW-0131">Cell cycle</keyword>
<evidence type="ECO:0000256" key="3">
    <source>
        <dbReference type="SAM" id="MobiDB-lite"/>
    </source>
</evidence>
<keyword evidence="6" id="KW-1185">Reference proteome</keyword>
<dbReference type="EMBL" id="ML732260">
    <property type="protein sequence ID" value="KAB8071918.1"/>
    <property type="molecule type" value="Genomic_DNA"/>
</dbReference>
<reference evidence="5 6" key="1">
    <citation type="submission" date="2019-04" db="EMBL/GenBank/DDBJ databases">
        <title>Friends and foes A comparative genomics study of 23 Aspergillus species from section Flavi.</title>
        <authorList>
            <consortium name="DOE Joint Genome Institute"/>
            <person name="Kjaerbolling I."/>
            <person name="Vesth T."/>
            <person name="Frisvad J.C."/>
            <person name="Nybo J.L."/>
            <person name="Theobald S."/>
            <person name="Kildgaard S."/>
            <person name="Isbrandt T."/>
            <person name="Kuo A."/>
            <person name="Sato A."/>
            <person name="Lyhne E.K."/>
            <person name="Kogle M.E."/>
            <person name="Wiebenga A."/>
            <person name="Kun R.S."/>
            <person name="Lubbers R.J."/>
            <person name="Makela M.R."/>
            <person name="Barry K."/>
            <person name="Chovatia M."/>
            <person name="Clum A."/>
            <person name="Daum C."/>
            <person name="Haridas S."/>
            <person name="He G."/>
            <person name="LaButti K."/>
            <person name="Lipzen A."/>
            <person name="Mondo S."/>
            <person name="Riley R."/>
            <person name="Salamov A."/>
            <person name="Simmons B.A."/>
            <person name="Magnuson J.K."/>
            <person name="Henrissat B."/>
            <person name="Mortensen U.H."/>
            <person name="Larsen T.O."/>
            <person name="Devries R.P."/>
            <person name="Grigoriev I.V."/>
            <person name="Machida M."/>
            <person name="Baker S.E."/>
            <person name="Andersen M.R."/>
        </authorList>
    </citation>
    <scope>NUCLEOTIDE SEQUENCE [LARGE SCALE GENOMIC DNA]</scope>
    <source>
        <strain evidence="5 6">CBS 151.66</strain>
    </source>
</reference>
<name>A0A5N5WTL3_9EURO</name>
<sequence>MPRASPRQAPFPREQVGIQSFARATKPGLRSAAEGKKTVTSLPVSPSKKRKLNELENVDCSSPRTQEKGEITTEALTPSKSLRIKELSLSTPRSGHYASPTRASRTSVAGEKTVIPTSPSKRARGKNAPRPSASVLDVRPACVNDLMNLHSAFLKAISFYAAHHGTTAPADLKELLPSVERLWKKRKVVIKDVQHLLWIWEQCSTGFGYRIANYGLGKVCLERVSRVERAIDDNDMLEQFEQMVDFLWEKALDAVDGDESQVDFIGTLGVSTIHESLTPFTSFRKGQQRLQDLRGGVIKVKTERLKAAPLEELPAKTPDATNARRTGLLDRIRDKALRQSKLPPPPSKEMLLRQAAAQRVEEVAGVLALLRPASYVGSGLTAEVAAQRKPFGLEMIAQIVRDSLKNPISTQEVELCLELLARTDIAGQWVNFVTVNNIKSVVLKSCADVNPKDIGVKVRELKLDAAPTSES</sequence>
<comment type="similarity">
    <text evidence="1">Belongs to the Cdt1 family.</text>
</comment>
<protein>
    <recommendedName>
        <fullName evidence="4">DNA replication factor Cdt1 C-terminal domain-containing protein</fullName>
    </recommendedName>
</protein>
<organism evidence="5 6">
    <name type="scientific">Aspergillus leporis</name>
    <dbReference type="NCBI Taxonomy" id="41062"/>
    <lineage>
        <taxon>Eukaryota</taxon>
        <taxon>Fungi</taxon>
        <taxon>Dikarya</taxon>
        <taxon>Ascomycota</taxon>
        <taxon>Pezizomycotina</taxon>
        <taxon>Eurotiomycetes</taxon>
        <taxon>Eurotiomycetidae</taxon>
        <taxon>Eurotiales</taxon>
        <taxon>Aspergillaceae</taxon>
        <taxon>Aspergillus</taxon>
        <taxon>Aspergillus subgen. Circumdati</taxon>
    </lineage>
</organism>
<dbReference type="OrthoDB" id="341730at2759"/>
<evidence type="ECO:0000313" key="5">
    <source>
        <dbReference type="EMBL" id="KAB8071918.1"/>
    </source>
</evidence>
<proteinExistence type="inferred from homology"/>
<dbReference type="Gene3D" id="1.10.10.1420">
    <property type="entry name" value="DNA replication factor Cdt1, C-terminal WH domain"/>
    <property type="match status" value="1"/>
</dbReference>